<accession>A0A7R8UN84</accession>
<evidence type="ECO:0008006" key="5">
    <source>
        <dbReference type="Google" id="ProtNLM"/>
    </source>
</evidence>
<dbReference type="FunCoup" id="A0A7R8UN84">
    <property type="interactions" value="585"/>
</dbReference>
<gene>
    <name evidence="3" type="ORF">HERILL_LOCUS6061</name>
</gene>
<dbReference type="OMA" id="AYDFWWH"/>
<dbReference type="PANTHER" id="PTHR23300:SF0">
    <property type="entry name" value="METHANETHIOL OXIDASE"/>
    <property type="match status" value="1"/>
</dbReference>
<evidence type="ECO:0000256" key="1">
    <source>
        <dbReference type="ARBA" id="ARBA00005606"/>
    </source>
</evidence>
<dbReference type="InParanoid" id="A0A7R8UN84"/>
<sequence length="486" mass="54673">MSSSKKRCALGPGYASPLEAMQKGPREKILYTITVQPNLDEPHGDYLSTVDVDPESPTYCQVIHRTFTNCKKDELHHFGWNACSSCHLVDKECSKVPKRNRLVVPSLNSDNIYIMDVGTDERKPKIIKTISGDVMKSFDLTAPHTTHCLADGNIMISTMGDRNGNAKGDFFLLDPEFNAIGTWTRGEKALCGYDFWYQPYFNVMVASEWGAPNLFRSGFNPSDADDPTQYGRRLNFYKWNERTLFQTIDLGDEGTTPLEVRFLHDPLKCQGFVGTALYSKVFWFFRKPGSELFEVKKIIDVPSKKVEGWAGGSEIGGLMSDIILSLDDRFLYFSNWLHGDVRQYDISDPANPKFTGQVFIGGSVHKETGIKVLKDEELSEQPETRYIKGRKIEGGPQMLQLSLDGKRLYVSTSLFSPWDKQFYPKMVAAGGVIAQIDCDTVNGGMKLNEDFLVDFGKEPYGPTLPHEMRYPGGDCTSDIWLADPES</sequence>
<comment type="similarity">
    <text evidence="1">Belongs to the selenium-binding protein family.</text>
</comment>
<proteinExistence type="inferred from homology"/>
<dbReference type="Pfam" id="PF05694">
    <property type="entry name" value="SBP56"/>
    <property type="match status" value="1"/>
</dbReference>
<dbReference type="Proteomes" id="UP000594454">
    <property type="component" value="Chromosome 2"/>
</dbReference>
<evidence type="ECO:0000256" key="2">
    <source>
        <dbReference type="ARBA" id="ARBA00023266"/>
    </source>
</evidence>
<evidence type="ECO:0000313" key="3">
    <source>
        <dbReference type="EMBL" id="CAD7083077.1"/>
    </source>
</evidence>
<keyword evidence="2" id="KW-0711">Selenium</keyword>
<dbReference type="OrthoDB" id="10252446at2759"/>
<dbReference type="AlphaFoldDB" id="A0A7R8UN84"/>
<dbReference type="EMBL" id="LR899010">
    <property type="protein sequence ID" value="CAD7083077.1"/>
    <property type="molecule type" value="Genomic_DNA"/>
</dbReference>
<evidence type="ECO:0000313" key="4">
    <source>
        <dbReference type="Proteomes" id="UP000594454"/>
    </source>
</evidence>
<dbReference type="SUPFAM" id="SSF75011">
    <property type="entry name" value="3-carboxy-cis,cis-mucoante lactonizing enzyme"/>
    <property type="match status" value="1"/>
</dbReference>
<dbReference type="PANTHER" id="PTHR23300">
    <property type="entry name" value="METHANETHIOL OXIDASE"/>
    <property type="match status" value="1"/>
</dbReference>
<keyword evidence="4" id="KW-1185">Reference proteome</keyword>
<dbReference type="InterPro" id="IPR008826">
    <property type="entry name" value="Se-bd"/>
</dbReference>
<name>A0A7R8UN84_HERIL</name>
<reference evidence="3 4" key="1">
    <citation type="submission" date="2020-11" db="EMBL/GenBank/DDBJ databases">
        <authorList>
            <person name="Wallbank WR R."/>
            <person name="Pardo Diaz C."/>
            <person name="Kozak K."/>
            <person name="Martin S."/>
            <person name="Jiggins C."/>
            <person name="Moest M."/>
            <person name="Warren A I."/>
            <person name="Generalovic N T."/>
            <person name="Byers J.R.P. K."/>
            <person name="Montejo-Kovacevich G."/>
            <person name="Yen C E."/>
        </authorList>
    </citation>
    <scope>NUCLEOTIDE SEQUENCE [LARGE SCALE GENOMIC DNA]</scope>
</reference>
<protein>
    <recommendedName>
        <fullName evidence="5">Methanethiol oxidase</fullName>
    </recommendedName>
</protein>
<dbReference type="GO" id="GO:0008430">
    <property type="term" value="F:selenium binding"/>
    <property type="evidence" value="ECO:0007669"/>
    <property type="project" value="InterPro"/>
</dbReference>
<organism evidence="3 4">
    <name type="scientific">Hermetia illucens</name>
    <name type="common">Black soldier fly</name>
    <dbReference type="NCBI Taxonomy" id="343691"/>
    <lineage>
        <taxon>Eukaryota</taxon>
        <taxon>Metazoa</taxon>
        <taxon>Ecdysozoa</taxon>
        <taxon>Arthropoda</taxon>
        <taxon>Hexapoda</taxon>
        <taxon>Insecta</taxon>
        <taxon>Pterygota</taxon>
        <taxon>Neoptera</taxon>
        <taxon>Endopterygota</taxon>
        <taxon>Diptera</taxon>
        <taxon>Brachycera</taxon>
        <taxon>Stratiomyomorpha</taxon>
        <taxon>Stratiomyidae</taxon>
        <taxon>Hermetiinae</taxon>
        <taxon>Hermetia</taxon>
    </lineage>
</organism>